<reference evidence="11" key="1">
    <citation type="submission" date="2019-12" db="EMBL/GenBank/DDBJ databases">
        <title>Novel species isolated from a subtropical stream in China.</title>
        <authorList>
            <person name="Lu H."/>
        </authorList>
    </citation>
    <scope>NUCLEOTIDE SEQUENCE [LARGE SCALE GENOMIC DNA]</scope>
    <source>
        <strain evidence="11">FT81W</strain>
    </source>
</reference>
<evidence type="ECO:0000256" key="6">
    <source>
        <dbReference type="ARBA" id="ARBA00022989"/>
    </source>
</evidence>
<evidence type="ECO:0000259" key="10">
    <source>
        <dbReference type="Pfam" id="PF12704"/>
    </source>
</evidence>
<dbReference type="Pfam" id="PF02687">
    <property type="entry name" value="FtsX"/>
    <property type="match status" value="1"/>
</dbReference>
<protein>
    <submittedName>
        <fullName evidence="11">Lipoprotein-releasing ABC transporter permease subunit</fullName>
    </submittedName>
</protein>
<dbReference type="EMBL" id="WWCX01000059">
    <property type="protein sequence ID" value="MYM96981.1"/>
    <property type="molecule type" value="Genomic_DNA"/>
</dbReference>
<keyword evidence="11" id="KW-0449">Lipoprotein</keyword>
<comment type="subcellular location">
    <subcellularLocation>
        <location evidence="1">Cell membrane</location>
        <topology evidence="1">Multi-pass membrane protein</topology>
    </subcellularLocation>
</comment>
<dbReference type="InterPro" id="IPR003838">
    <property type="entry name" value="ABC3_permease_C"/>
</dbReference>
<evidence type="ECO:0000256" key="2">
    <source>
        <dbReference type="ARBA" id="ARBA00005236"/>
    </source>
</evidence>
<dbReference type="PANTHER" id="PTHR30489">
    <property type="entry name" value="LIPOPROTEIN-RELEASING SYSTEM TRANSMEMBRANE PROTEIN LOLE"/>
    <property type="match status" value="1"/>
</dbReference>
<dbReference type="Pfam" id="PF12704">
    <property type="entry name" value="MacB_PCD"/>
    <property type="match status" value="1"/>
</dbReference>
<name>A0A845GSI3_9BURK</name>
<comment type="similarity">
    <text evidence="2">Belongs to the ABC-4 integral membrane protein family. LolC/E subfamily.</text>
</comment>
<keyword evidence="3" id="KW-0813">Transport</keyword>
<dbReference type="GO" id="GO:0042953">
    <property type="term" value="P:lipoprotein transport"/>
    <property type="evidence" value="ECO:0007669"/>
    <property type="project" value="InterPro"/>
</dbReference>
<gene>
    <name evidence="11" type="ORF">GTP90_24300</name>
</gene>
<accession>A0A845GSI3</accession>
<dbReference type="RefSeq" id="WP_161085955.1">
    <property type="nucleotide sequence ID" value="NZ_WWCX01000059.1"/>
</dbReference>
<dbReference type="InterPro" id="IPR051447">
    <property type="entry name" value="Lipoprotein-release_system"/>
</dbReference>
<feature type="transmembrane region" description="Helical" evidence="8">
    <location>
        <begin position="323"/>
        <end position="348"/>
    </location>
</feature>
<sequence>MGRALPYEWLIGVRYLRAGRRGTRNSLLSFMSLASITGVGLGVAALIVVLSVMNGFQREVSARMVSVLSHIEVYDARGRMPDWRTVAAMAARNSAVRASAPFIELPGMLLDDDRMKPATLRGVLPAQEAKVAEFIQGANAAGFAALAPGAYNIVLGAELARELHVKTGEQVVLALPSQQASISNTMPRTKRFTVAGVFEIGHFEFDSGMAFIHLQDAEQLAQVDAPAGLRLRIADADLAPQVARALKNGLDGQFIVSDWTQRNATWFAALRSQKTMMFIILSLIVAVAAFNVVSMLVMSVADKRADVAILRTLGARPLSIMKIFMVQGLLSGLLGVMAGTTAGVLIAWNLSAAVAAFEHWFGVQLLAKNIYFISTVPSDLRWDDVAGVVAVAVALSFLSTLYPSWSATRSRPADALRHE</sequence>
<keyword evidence="6 8" id="KW-1133">Transmembrane helix</keyword>
<evidence type="ECO:0000256" key="8">
    <source>
        <dbReference type="SAM" id="Phobius"/>
    </source>
</evidence>
<dbReference type="InterPro" id="IPR011925">
    <property type="entry name" value="LolCE_TM"/>
</dbReference>
<keyword evidence="5 8" id="KW-0812">Transmembrane</keyword>
<organism evidence="11 12">
    <name type="scientific">Duganella vulcania</name>
    <dbReference type="NCBI Taxonomy" id="2692166"/>
    <lineage>
        <taxon>Bacteria</taxon>
        <taxon>Pseudomonadati</taxon>
        <taxon>Pseudomonadota</taxon>
        <taxon>Betaproteobacteria</taxon>
        <taxon>Burkholderiales</taxon>
        <taxon>Oxalobacteraceae</taxon>
        <taxon>Telluria group</taxon>
        <taxon>Duganella</taxon>
    </lineage>
</organism>
<dbReference type="Proteomes" id="UP000447355">
    <property type="component" value="Unassembled WGS sequence"/>
</dbReference>
<evidence type="ECO:0000256" key="4">
    <source>
        <dbReference type="ARBA" id="ARBA00022475"/>
    </source>
</evidence>
<dbReference type="GO" id="GO:0098797">
    <property type="term" value="C:plasma membrane protein complex"/>
    <property type="evidence" value="ECO:0007669"/>
    <property type="project" value="TreeGrafter"/>
</dbReference>
<dbReference type="GO" id="GO:0044874">
    <property type="term" value="P:lipoprotein localization to outer membrane"/>
    <property type="evidence" value="ECO:0007669"/>
    <property type="project" value="TreeGrafter"/>
</dbReference>
<evidence type="ECO:0000259" key="9">
    <source>
        <dbReference type="Pfam" id="PF02687"/>
    </source>
</evidence>
<feature type="transmembrane region" description="Helical" evidence="8">
    <location>
        <begin position="276"/>
        <end position="302"/>
    </location>
</feature>
<dbReference type="PANTHER" id="PTHR30489:SF0">
    <property type="entry name" value="LIPOPROTEIN-RELEASING SYSTEM TRANSMEMBRANE PROTEIN LOLE"/>
    <property type="match status" value="1"/>
</dbReference>
<evidence type="ECO:0000313" key="11">
    <source>
        <dbReference type="EMBL" id="MYM96981.1"/>
    </source>
</evidence>
<evidence type="ECO:0000256" key="1">
    <source>
        <dbReference type="ARBA" id="ARBA00004651"/>
    </source>
</evidence>
<feature type="domain" description="ABC3 transporter permease C-terminal" evidence="9">
    <location>
        <begin position="279"/>
        <end position="410"/>
    </location>
</feature>
<evidence type="ECO:0000256" key="5">
    <source>
        <dbReference type="ARBA" id="ARBA00022692"/>
    </source>
</evidence>
<proteinExistence type="inferred from homology"/>
<evidence type="ECO:0000256" key="7">
    <source>
        <dbReference type="ARBA" id="ARBA00023136"/>
    </source>
</evidence>
<dbReference type="InterPro" id="IPR025857">
    <property type="entry name" value="MacB_PCD"/>
</dbReference>
<evidence type="ECO:0000313" key="12">
    <source>
        <dbReference type="Proteomes" id="UP000447355"/>
    </source>
</evidence>
<evidence type="ECO:0000256" key="3">
    <source>
        <dbReference type="ARBA" id="ARBA00022448"/>
    </source>
</evidence>
<dbReference type="AlphaFoldDB" id="A0A845GSI3"/>
<keyword evidence="4" id="KW-1003">Cell membrane</keyword>
<feature type="transmembrane region" description="Helical" evidence="8">
    <location>
        <begin position="27"/>
        <end position="53"/>
    </location>
</feature>
<feature type="domain" description="MacB-like periplasmic core" evidence="10">
    <location>
        <begin position="32"/>
        <end position="247"/>
    </location>
</feature>
<comment type="caution">
    <text evidence="11">The sequence shown here is derived from an EMBL/GenBank/DDBJ whole genome shotgun (WGS) entry which is preliminary data.</text>
</comment>
<keyword evidence="7 8" id="KW-0472">Membrane</keyword>
<dbReference type="NCBIfam" id="TIGR02212">
    <property type="entry name" value="lolCE"/>
    <property type="match status" value="1"/>
</dbReference>
<feature type="transmembrane region" description="Helical" evidence="8">
    <location>
        <begin position="385"/>
        <end position="402"/>
    </location>
</feature>